<accession>A0A2G2W5Z6</accession>
<name>A0A2G2W5Z6_CAPBA</name>
<evidence type="ECO:0000256" key="5">
    <source>
        <dbReference type="SAM" id="MobiDB-lite"/>
    </source>
</evidence>
<dbReference type="GO" id="GO:0016887">
    <property type="term" value="F:ATP hydrolysis activity"/>
    <property type="evidence" value="ECO:0007669"/>
    <property type="project" value="InterPro"/>
</dbReference>
<keyword evidence="4 6" id="KW-0472">Membrane</keyword>
<evidence type="ECO:0000313" key="9">
    <source>
        <dbReference type="Proteomes" id="UP000224567"/>
    </source>
</evidence>
<evidence type="ECO:0000256" key="2">
    <source>
        <dbReference type="ARBA" id="ARBA00022692"/>
    </source>
</evidence>
<proteinExistence type="predicted"/>
<evidence type="ECO:0000256" key="3">
    <source>
        <dbReference type="ARBA" id="ARBA00022989"/>
    </source>
</evidence>
<evidence type="ECO:0000256" key="4">
    <source>
        <dbReference type="ARBA" id="ARBA00023136"/>
    </source>
</evidence>
<keyword evidence="9" id="KW-1185">Reference proteome</keyword>
<reference evidence="9" key="2">
    <citation type="journal article" date="2017" name="J. Anim. Genet.">
        <title>Multiple reference genome sequences of hot pepper reveal the massive evolution of plant disease resistance genes by retroduplication.</title>
        <authorList>
            <person name="Kim S."/>
            <person name="Park J."/>
            <person name="Yeom S.-I."/>
            <person name="Kim Y.-M."/>
            <person name="Seo E."/>
            <person name="Kim K.-T."/>
            <person name="Kim M.-S."/>
            <person name="Lee J.M."/>
            <person name="Cheong K."/>
            <person name="Shin H.-S."/>
            <person name="Kim S.-B."/>
            <person name="Han K."/>
            <person name="Lee J."/>
            <person name="Park M."/>
            <person name="Lee H.-A."/>
            <person name="Lee H.-Y."/>
            <person name="Lee Y."/>
            <person name="Oh S."/>
            <person name="Lee J.H."/>
            <person name="Choi E."/>
            <person name="Choi E."/>
            <person name="Lee S.E."/>
            <person name="Jeon J."/>
            <person name="Kim H."/>
            <person name="Choi G."/>
            <person name="Song H."/>
            <person name="Lee J."/>
            <person name="Lee S.-C."/>
            <person name="Kwon J.-K."/>
            <person name="Lee H.-Y."/>
            <person name="Koo N."/>
            <person name="Hong Y."/>
            <person name="Kim R.W."/>
            <person name="Kang W.-H."/>
            <person name="Huh J.H."/>
            <person name="Kang B.-C."/>
            <person name="Yang T.-J."/>
            <person name="Lee Y.-H."/>
            <person name="Bennetzen J.L."/>
            <person name="Choi D."/>
        </authorList>
    </citation>
    <scope>NUCLEOTIDE SEQUENCE [LARGE SCALE GENOMIC DNA]</scope>
    <source>
        <strain evidence="9">cv. PBC81</strain>
    </source>
</reference>
<protein>
    <submittedName>
        <fullName evidence="8">ABC transporter B family member 12</fullName>
    </submittedName>
</protein>
<dbReference type="STRING" id="33114.A0A2G2W5Z6"/>
<dbReference type="SUPFAM" id="SSF52540">
    <property type="entry name" value="P-loop containing nucleoside triphosphate hydrolases"/>
    <property type="match status" value="1"/>
</dbReference>
<comment type="caution">
    <text evidence="8">The sequence shown here is derived from an EMBL/GenBank/DDBJ whole genome shotgun (WGS) entry which is preliminary data.</text>
</comment>
<evidence type="ECO:0000256" key="1">
    <source>
        <dbReference type="ARBA" id="ARBA00004141"/>
    </source>
</evidence>
<feature type="region of interest" description="Disordered" evidence="5">
    <location>
        <begin position="215"/>
        <end position="234"/>
    </location>
</feature>
<dbReference type="OrthoDB" id="1306234at2759"/>
<dbReference type="Proteomes" id="UP000224567">
    <property type="component" value="Unassembled WGS sequence"/>
</dbReference>
<dbReference type="InterPro" id="IPR027417">
    <property type="entry name" value="P-loop_NTPase"/>
</dbReference>
<dbReference type="EMBL" id="MLFT02000008">
    <property type="protein sequence ID" value="PHT40650.1"/>
    <property type="molecule type" value="Genomic_DNA"/>
</dbReference>
<evidence type="ECO:0000313" key="8">
    <source>
        <dbReference type="EMBL" id="PHT40650.1"/>
    </source>
</evidence>
<dbReference type="AlphaFoldDB" id="A0A2G2W5Z6"/>
<comment type="subcellular location">
    <subcellularLocation>
        <location evidence="1">Membrane</location>
        <topology evidence="1">Multi-pass membrane protein</topology>
    </subcellularLocation>
</comment>
<dbReference type="InterPro" id="IPR036640">
    <property type="entry name" value="ABC1_TM_sf"/>
</dbReference>
<dbReference type="InterPro" id="IPR039421">
    <property type="entry name" value="Type_1_exporter"/>
</dbReference>
<feature type="transmembrane region" description="Helical" evidence="6">
    <location>
        <begin position="644"/>
        <end position="662"/>
    </location>
</feature>
<dbReference type="Gene3D" id="3.40.50.300">
    <property type="entry name" value="P-loop containing nucleotide triphosphate hydrolases"/>
    <property type="match status" value="2"/>
</dbReference>
<reference evidence="8 9" key="1">
    <citation type="journal article" date="2017" name="Genome Biol.">
        <title>New reference genome sequences of hot pepper reveal the massive evolution of plant disease-resistance genes by retroduplication.</title>
        <authorList>
            <person name="Kim S."/>
            <person name="Park J."/>
            <person name="Yeom S.I."/>
            <person name="Kim Y.M."/>
            <person name="Seo E."/>
            <person name="Kim K.T."/>
            <person name="Kim M.S."/>
            <person name="Lee J.M."/>
            <person name="Cheong K."/>
            <person name="Shin H.S."/>
            <person name="Kim S.B."/>
            <person name="Han K."/>
            <person name="Lee J."/>
            <person name="Park M."/>
            <person name="Lee H.A."/>
            <person name="Lee H.Y."/>
            <person name="Lee Y."/>
            <person name="Oh S."/>
            <person name="Lee J.H."/>
            <person name="Choi E."/>
            <person name="Choi E."/>
            <person name="Lee S.E."/>
            <person name="Jeon J."/>
            <person name="Kim H."/>
            <person name="Choi G."/>
            <person name="Song H."/>
            <person name="Lee J."/>
            <person name="Lee S.C."/>
            <person name="Kwon J.K."/>
            <person name="Lee H.Y."/>
            <person name="Koo N."/>
            <person name="Hong Y."/>
            <person name="Kim R.W."/>
            <person name="Kang W.H."/>
            <person name="Huh J.H."/>
            <person name="Kang B.C."/>
            <person name="Yang T.J."/>
            <person name="Lee Y.H."/>
            <person name="Bennetzen J.L."/>
            <person name="Choi D."/>
        </authorList>
    </citation>
    <scope>NUCLEOTIDE SEQUENCE [LARGE SCALE GENOMIC DNA]</scope>
    <source>
        <strain evidence="9">cv. PBC81</strain>
    </source>
</reference>
<dbReference type="GO" id="GO:0042626">
    <property type="term" value="F:ATPase-coupled transmembrane transporter activity"/>
    <property type="evidence" value="ECO:0007669"/>
    <property type="project" value="TreeGrafter"/>
</dbReference>
<sequence length="668" mass="75783">MKHARARNVIERTFGLLNGHWGILRSASWYSVKIHNRIISACYLIHNFIRREMEVDPLDIDIEEQVEYQQDNIDVVESLEEWTTWRDELASCEPHINSKLKAWKRSHAHISLLKDRSGLGFQYSDGTITVDDPIEWEKFLKDEPKARNMDTKKWPMFADWEKIFGKDRAMGEHAEGPLDVVEDILKNQTSGISIDMTLGFPINIDEDEYEEEDEAKYAKKSSSSVNEKEKSKKRKRVVEDVNETFLKSMTEVIKGFTESQDKRIGALIDKIGIHDHSDMCDQVASYIGERRVISAYHSSLNKAYRSNVLEGLASGLGTLGYASPRFRAFSAGKDAAFKMFQTIDRKPAIDPYDMKGQKLVDISGDIELKNVHCCYPARLNESIFDGLSISILKGTTTALVGRIGSGKSTVIGIIIRFYDPQAGEVLIDGINIKEFQLRWIRGKIGLVSQKPVLFGSTIKDNIAYGKGMMQLLKKLKTQFNLLMHPNSHLELMRNKEVAYVQLIQLQELSKYSGEQELNGLNSEEIFINPKDRSNHQIFVPRSTSRDSTMIENSSHYSSSISISVVDKTVGEYHDPNSIVVLRNDKDNTFFHLDLMNKPEIPELLLGCIAAMVNALILPIFGVLLSYAIKTFYEAAHELGKHSRFLSLIFVGLELTSLLVAPLKTFFLL</sequence>
<keyword evidence="3 6" id="KW-1133">Transmembrane helix</keyword>
<dbReference type="GO" id="GO:0005886">
    <property type="term" value="C:plasma membrane"/>
    <property type="evidence" value="ECO:0007669"/>
    <property type="project" value="TreeGrafter"/>
</dbReference>
<organism evidence="8 9">
    <name type="scientific">Capsicum baccatum</name>
    <name type="common">Peruvian pepper</name>
    <dbReference type="NCBI Taxonomy" id="33114"/>
    <lineage>
        <taxon>Eukaryota</taxon>
        <taxon>Viridiplantae</taxon>
        <taxon>Streptophyta</taxon>
        <taxon>Embryophyta</taxon>
        <taxon>Tracheophyta</taxon>
        <taxon>Spermatophyta</taxon>
        <taxon>Magnoliopsida</taxon>
        <taxon>eudicotyledons</taxon>
        <taxon>Gunneridae</taxon>
        <taxon>Pentapetalae</taxon>
        <taxon>asterids</taxon>
        <taxon>lamiids</taxon>
        <taxon>Solanales</taxon>
        <taxon>Solanaceae</taxon>
        <taxon>Solanoideae</taxon>
        <taxon>Capsiceae</taxon>
        <taxon>Capsicum</taxon>
    </lineage>
</organism>
<evidence type="ECO:0000259" key="7">
    <source>
        <dbReference type="PROSITE" id="PS50893"/>
    </source>
</evidence>
<feature type="transmembrane region" description="Helical" evidence="6">
    <location>
        <begin position="603"/>
        <end position="624"/>
    </location>
</feature>
<gene>
    <name evidence="8" type="ORF">CQW23_19504</name>
</gene>
<keyword evidence="2 6" id="KW-0812">Transmembrane</keyword>
<feature type="domain" description="ABC transporter" evidence="7">
    <location>
        <begin position="366"/>
        <end position="608"/>
    </location>
</feature>
<dbReference type="GO" id="GO:0005524">
    <property type="term" value="F:ATP binding"/>
    <property type="evidence" value="ECO:0007669"/>
    <property type="project" value="InterPro"/>
</dbReference>
<evidence type="ECO:0000256" key="6">
    <source>
        <dbReference type="SAM" id="Phobius"/>
    </source>
</evidence>
<dbReference type="Gene3D" id="1.20.1560.10">
    <property type="entry name" value="ABC transporter type 1, transmembrane domain"/>
    <property type="match status" value="2"/>
</dbReference>
<dbReference type="PANTHER" id="PTHR24222">
    <property type="entry name" value="ABC TRANSPORTER B FAMILY"/>
    <property type="match status" value="1"/>
</dbReference>
<dbReference type="PANTHER" id="PTHR24222:SF63">
    <property type="entry name" value="ATP BINDING CASSETTE SUBFAMILY B"/>
    <property type="match status" value="1"/>
</dbReference>
<dbReference type="InterPro" id="IPR003439">
    <property type="entry name" value="ABC_transporter-like_ATP-bd"/>
</dbReference>
<dbReference type="PROSITE" id="PS50893">
    <property type="entry name" value="ABC_TRANSPORTER_2"/>
    <property type="match status" value="1"/>
</dbReference>
<dbReference type="Pfam" id="PF00005">
    <property type="entry name" value="ABC_tran"/>
    <property type="match status" value="1"/>
</dbReference>